<sequence>MAPLLDPHTDAVEPTRHGVPDKIRDAMIPENKINLHHKLMPYSFPDQATAKALDEIHILVQTRGPLGVNPKWLQSQQEEGVYALSKGKMKFVNRDDTVQKLLDIHFFQYQGTQDGVWGNERQIPLADNIHGLGKTEFCLHCIKLYMAWFACYEVNGVLVTTLLAMAPLMNEPDDEVALRALGDDVAKRLRSAVRPVSLHRRRQQLGQPFASYNHGATPCWLLEFLDAEDDDIMEVLTSPASNKRLRGLFKELKDVEFVAKALQGRDVDLQDVRQWFDELIALKPQFETHIGSRAEIVHSPDFESGCVRVLRGRQDRLTRAEKTALGPFAKLAVDATAKSDDEDLSFVEGLRKAAGLPNPL</sequence>
<dbReference type="PANTHER" id="PTHR40866:SF1">
    <property type="entry name" value="BED-TYPE DOMAIN-CONTAINING PROTEIN"/>
    <property type="match status" value="1"/>
</dbReference>
<evidence type="ECO:0000313" key="2">
    <source>
        <dbReference type="Proteomes" id="UP000028582"/>
    </source>
</evidence>
<dbReference type="EMBL" id="ANJA01000784">
    <property type="protein sequence ID" value="ETO81897.1"/>
    <property type="molecule type" value="Genomic_DNA"/>
</dbReference>
<dbReference type="Proteomes" id="UP000028582">
    <property type="component" value="Unassembled WGS sequence"/>
</dbReference>
<dbReference type="PANTHER" id="PTHR40866">
    <property type="entry name" value="BED-TYPE DOMAIN-CONTAINING PROTEIN"/>
    <property type="match status" value="1"/>
</dbReference>
<reference evidence="1 2" key="1">
    <citation type="submission" date="2013-11" db="EMBL/GenBank/DDBJ databases">
        <title>The Genome Sequence of Phytophthora parasitica P1976.</title>
        <authorList>
            <consortium name="The Broad Institute Genomics Platform"/>
            <person name="Russ C."/>
            <person name="Tyler B."/>
            <person name="Panabieres F."/>
            <person name="Shan W."/>
            <person name="Tripathy S."/>
            <person name="Grunwald N."/>
            <person name="Machado M."/>
            <person name="Johnson C.S."/>
            <person name="Walker B."/>
            <person name="Young S."/>
            <person name="Zeng Q."/>
            <person name="Gargeya S."/>
            <person name="Fitzgerald M."/>
            <person name="Haas B."/>
            <person name="Abouelleil A."/>
            <person name="Allen A.W."/>
            <person name="Alvarado L."/>
            <person name="Arachchi H.M."/>
            <person name="Berlin A.M."/>
            <person name="Chapman S.B."/>
            <person name="Gainer-Dewar J."/>
            <person name="Goldberg J."/>
            <person name="Griggs A."/>
            <person name="Gujja S."/>
            <person name="Hansen M."/>
            <person name="Howarth C."/>
            <person name="Imamovic A."/>
            <person name="Ireland A."/>
            <person name="Larimer J."/>
            <person name="McCowan C."/>
            <person name="Murphy C."/>
            <person name="Pearson M."/>
            <person name="Poon T.W."/>
            <person name="Priest M."/>
            <person name="Roberts A."/>
            <person name="Saif S."/>
            <person name="Shea T."/>
            <person name="Sisk P."/>
            <person name="Sykes S."/>
            <person name="Wortman J."/>
            <person name="Nusbaum C."/>
            <person name="Birren B."/>
        </authorList>
    </citation>
    <scope>NUCLEOTIDE SEQUENCE [LARGE SCALE GENOMIC DNA]</scope>
    <source>
        <strain evidence="1 2">P1976</strain>
    </source>
</reference>
<proteinExistence type="predicted"/>
<gene>
    <name evidence="1" type="ORF">F444_03865</name>
</gene>
<organism evidence="1 2">
    <name type="scientific">Phytophthora nicotianae P1976</name>
    <dbReference type="NCBI Taxonomy" id="1317066"/>
    <lineage>
        <taxon>Eukaryota</taxon>
        <taxon>Sar</taxon>
        <taxon>Stramenopiles</taxon>
        <taxon>Oomycota</taxon>
        <taxon>Peronosporomycetes</taxon>
        <taxon>Peronosporales</taxon>
        <taxon>Peronosporaceae</taxon>
        <taxon>Phytophthora</taxon>
    </lineage>
</organism>
<name>A0A081ASN6_PHYNI</name>
<dbReference type="AlphaFoldDB" id="A0A081ASN6"/>
<accession>A0A081ASN6</accession>
<evidence type="ECO:0000313" key="1">
    <source>
        <dbReference type="EMBL" id="ETO81897.1"/>
    </source>
</evidence>
<protein>
    <submittedName>
        <fullName evidence="1">Uncharacterized protein</fullName>
    </submittedName>
</protein>
<comment type="caution">
    <text evidence="1">The sequence shown here is derived from an EMBL/GenBank/DDBJ whole genome shotgun (WGS) entry which is preliminary data.</text>
</comment>